<proteinExistence type="predicted"/>
<evidence type="ECO:0000313" key="4">
    <source>
        <dbReference type="Proteomes" id="UP000095300"/>
    </source>
</evidence>
<feature type="compositionally biased region" description="Low complexity" evidence="1">
    <location>
        <begin position="303"/>
        <end position="320"/>
    </location>
</feature>
<feature type="region of interest" description="Disordered" evidence="1">
    <location>
        <begin position="126"/>
        <end position="459"/>
    </location>
</feature>
<feature type="compositionally biased region" description="Pro residues" evidence="1">
    <location>
        <begin position="236"/>
        <end position="245"/>
    </location>
</feature>
<organism evidence="3 4">
    <name type="scientific">Stomoxys calcitrans</name>
    <name type="common">Stable fly</name>
    <name type="synonym">Conops calcitrans</name>
    <dbReference type="NCBI Taxonomy" id="35570"/>
    <lineage>
        <taxon>Eukaryota</taxon>
        <taxon>Metazoa</taxon>
        <taxon>Ecdysozoa</taxon>
        <taxon>Arthropoda</taxon>
        <taxon>Hexapoda</taxon>
        <taxon>Insecta</taxon>
        <taxon>Pterygota</taxon>
        <taxon>Neoptera</taxon>
        <taxon>Endopterygota</taxon>
        <taxon>Diptera</taxon>
        <taxon>Brachycera</taxon>
        <taxon>Muscomorpha</taxon>
        <taxon>Muscoidea</taxon>
        <taxon>Muscidae</taxon>
        <taxon>Stomoxys</taxon>
    </lineage>
</organism>
<dbReference type="Proteomes" id="UP000095300">
    <property type="component" value="Unassembled WGS sequence"/>
</dbReference>
<keyword evidence="2" id="KW-0732">Signal</keyword>
<dbReference type="OrthoDB" id="8066343at2759"/>
<dbReference type="VEuPathDB" id="VectorBase:SCAU016602"/>
<accession>A0A1I8QFE0</accession>
<dbReference type="AlphaFoldDB" id="A0A1I8QFE0"/>
<feature type="compositionally biased region" description="Polar residues" evidence="1">
    <location>
        <begin position="284"/>
        <end position="294"/>
    </location>
</feature>
<feature type="compositionally biased region" description="Low complexity" evidence="1">
    <location>
        <begin position="175"/>
        <end position="191"/>
    </location>
</feature>
<dbReference type="EnsemblMetazoa" id="SCAU016602-RA">
    <property type="protein sequence ID" value="SCAU016602-PA"/>
    <property type="gene ID" value="SCAU016602"/>
</dbReference>
<name>A0A1I8QFE0_STOCA</name>
<reference evidence="3" key="1">
    <citation type="submission" date="2020-05" db="UniProtKB">
        <authorList>
            <consortium name="EnsemblMetazoa"/>
        </authorList>
    </citation>
    <scope>IDENTIFICATION</scope>
    <source>
        <strain evidence="3">USDA</strain>
    </source>
</reference>
<sequence>MRASVQSLVALVILCNVISAIPPAMGQDVQQSFEFMAVEADRDKRALDLGFLVRNLLMKSAYASNTKAAIAGNVINAKITKTTRRPTTTTRRPTTTTLAPIFNKKSFWFPFTLSSAGFPPPVNKVNAAPPLPARPGPGPGPGGARGGGGGGLFLDYDYIDQLRPVQQPTRRRRPTTTTAAPITTTTRTTTAAPPPPRRPQAGRRPLPKRPSFPNYDYYDDDYDYGQVGQKAATTTRPPPPPPPAPTARGRARKPQAQNSLSVQLGVGVTPNRPARLRNRPLYQYAQNTDFSINNGGLDDATPEDNNNNANPNNNDPSNTANDDEDSNPPQDNPQADDNGDYVDNAMANVSVDNDDVSALDPNNNSEDDYNDSSDISNPNANGNGSNGNDNNKANDADSGNSETSDDQAPPPSLDYDSDNATPPFNNAAIGAPTPSSQGGFNSPFFDLRSFNGPRFGNGRGPALDPSTPQLGQSFGLPANYQNFPYSGFNDYGSPYQQPSSPVGYSVRYY</sequence>
<feature type="compositionally biased region" description="Gly residues" evidence="1">
    <location>
        <begin position="141"/>
        <end position="152"/>
    </location>
</feature>
<protein>
    <submittedName>
        <fullName evidence="3">Uncharacterized protein</fullName>
    </submittedName>
</protein>
<feature type="compositionally biased region" description="Low complexity" evidence="1">
    <location>
        <begin position="372"/>
        <end position="401"/>
    </location>
</feature>
<evidence type="ECO:0000313" key="3">
    <source>
        <dbReference type="EnsemblMetazoa" id="SCAU016602-PA"/>
    </source>
</evidence>
<evidence type="ECO:0000256" key="2">
    <source>
        <dbReference type="SAM" id="SignalP"/>
    </source>
</evidence>
<evidence type="ECO:0000256" key="1">
    <source>
        <dbReference type="SAM" id="MobiDB-lite"/>
    </source>
</evidence>
<dbReference type="STRING" id="35570.A0A1I8QFE0"/>
<feature type="chain" id="PRO_5009328215" evidence="2">
    <location>
        <begin position="27"/>
        <end position="509"/>
    </location>
</feature>
<keyword evidence="4" id="KW-1185">Reference proteome</keyword>
<feature type="signal peptide" evidence="2">
    <location>
        <begin position="1"/>
        <end position="26"/>
    </location>
</feature>
<dbReference type="KEGG" id="scac:106093216"/>
<gene>
    <name evidence="3" type="primary">106093216</name>
</gene>
<feature type="compositionally biased region" description="Pro residues" evidence="1">
    <location>
        <begin position="129"/>
        <end position="140"/>
    </location>
</feature>